<sequence>MLSVRCLKIELLPAYNKGYDKKVRDPMLETALIKIPLSPGYLFDPESFTFILEAAGGVRKVFWPLNKDGKTANSSLRAHRFSSPRSRRAVRATTNCHRMIIHLTTIEIKLVMR</sequence>
<organism evidence="1 2">
    <name type="scientific">Chilo suppressalis</name>
    <name type="common">Asiatic rice borer moth</name>
    <dbReference type="NCBI Taxonomy" id="168631"/>
    <lineage>
        <taxon>Eukaryota</taxon>
        <taxon>Metazoa</taxon>
        <taxon>Ecdysozoa</taxon>
        <taxon>Arthropoda</taxon>
        <taxon>Hexapoda</taxon>
        <taxon>Insecta</taxon>
        <taxon>Pterygota</taxon>
        <taxon>Neoptera</taxon>
        <taxon>Endopterygota</taxon>
        <taxon>Lepidoptera</taxon>
        <taxon>Glossata</taxon>
        <taxon>Ditrysia</taxon>
        <taxon>Pyraloidea</taxon>
        <taxon>Crambidae</taxon>
        <taxon>Crambinae</taxon>
        <taxon>Chilo</taxon>
    </lineage>
</organism>
<dbReference type="Proteomes" id="UP001153292">
    <property type="component" value="Chromosome 10"/>
</dbReference>
<evidence type="ECO:0000313" key="2">
    <source>
        <dbReference type="Proteomes" id="UP001153292"/>
    </source>
</evidence>
<dbReference type="EMBL" id="OU963903">
    <property type="protein sequence ID" value="CAH0397783.1"/>
    <property type="molecule type" value="Genomic_DNA"/>
</dbReference>
<name>A0ABN8AU18_CHISP</name>
<evidence type="ECO:0000313" key="1">
    <source>
        <dbReference type="EMBL" id="CAH0397783.1"/>
    </source>
</evidence>
<protein>
    <submittedName>
        <fullName evidence="1">Uncharacterized protein</fullName>
    </submittedName>
</protein>
<gene>
    <name evidence="1" type="ORF">CHILSU_LOCUS867</name>
</gene>
<proteinExistence type="predicted"/>
<accession>A0ABN8AU18</accession>
<reference evidence="1" key="1">
    <citation type="submission" date="2021-12" db="EMBL/GenBank/DDBJ databases">
        <authorList>
            <person name="King R."/>
        </authorList>
    </citation>
    <scope>NUCLEOTIDE SEQUENCE</scope>
</reference>
<keyword evidence="2" id="KW-1185">Reference proteome</keyword>